<feature type="transmembrane region" description="Helical" evidence="2">
    <location>
        <begin position="56"/>
        <end position="73"/>
    </location>
</feature>
<keyword evidence="2" id="KW-0812">Transmembrane</keyword>
<dbReference type="EMBL" id="FOUZ01000002">
    <property type="protein sequence ID" value="SFM75476.1"/>
    <property type="molecule type" value="Genomic_DNA"/>
</dbReference>
<organism evidence="4 5">
    <name type="scientific">Algoriella xinjiangensis</name>
    <dbReference type="NCBI Taxonomy" id="684065"/>
    <lineage>
        <taxon>Bacteria</taxon>
        <taxon>Pseudomonadati</taxon>
        <taxon>Bacteroidota</taxon>
        <taxon>Flavobacteriia</taxon>
        <taxon>Flavobacteriales</taxon>
        <taxon>Weeksellaceae</taxon>
        <taxon>Algoriella</taxon>
    </lineage>
</organism>
<evidence type="ECO:0000313" key="4">
    <source>
        <dbReference type="EMBL" id="SFM75476.1"/>
    </source>
</evidence>
<evidence type="ECO:0000256" key="3">
    <source>
        <dbReference type="SAM" id="SignalP"/>
    </source>
</evidence>
<reference evidence="5" key="1">
    <citation type="submission" date="2016-10" db="EMBL/GenBank/DDBJ databases">
        <authorList>
            <person name="Varghese N."/>
            <person name="Submissions S."/>
        </authorList>
    </citation>
    <scope>NUCLEOTIDE SEQUENCE [LARGE SCALE GENOMIC DNA]</scope>
    <source>
        <strain evidence="5">XJ109</strain>
    </source>
</reference>
<keyword evidence="3" id="KW-0732">Signal</keyword>
<dbReference type="STRING" id="684065.SAMN05421738_102185"/>
<feature type="signal peptide" evidence="3">
    <location>
        <begin position="1"/>
        <end position="24"/>
    </location>
</feature>
<proteinExistence type="predicted"/>
<dbReference type="AlphaFoldDB" id="A0A1I4TFH3"/>
<keyword evidence="2" id="KW-0472">Membrane</keyword>
<accession>A0A1I4TFH3</accession>
<name>A0A1I4TFH3_9FLAO</name>
<dbReference type="RefSeq" id="WP_125112886.1">
    <property type="nucleotide sequence ID" value="NZ_FOUZ01000002.1"/>
</dbReference>
<evidence type="ECO:0000256" key="2">
    <source>
        <dbReference type="SAM" id="Phobius"/>
    </source>
</evidence>
<evidence type="ECO:0000256" key="1">
    <source>
        <dbReference type="SAM" id="MobiDB-lite"/>
    </source>
</evidence>
<feature type="chain" id="PRO_5011790860" evidence="3">
    <location>
        <begin position="25"/>
        <end position="81"/>
    </location>
</feature>
<evidence type="ECO:0000313" key="5">
    <source>
        <dbReference type="Proteomes" id="UP000199149"/>
    </source>
</evidence>
<gene>
    <name evidence="4" type="ORF">SAMN05421738_102185</name>
</gene>
<keyword evidence="5" id="KW-1185">Reference proteome</keyword>
<feature type="region of interest" description="Disordered" evidence="1">
    <location>
        <begin position="30"/>
        <end position="50"/>
    </location>
</feature>
<sequence length="81" mass="9095">MKNLKLYLTIFIFSLFTFCSNTFAQDCMPGDPECDPNTPPDPTNSPGNRKLPIDDYAPLLIITAITIAGLISYKQRELLKK</sequence>
<keyword evidence="2" id="KW-1133">Transmembrane helix</keyword>
<protein>
    <submittedName>
        <fullName evidence="4">Uncharacterized protein</fullName>
    </submittedName>
</protein>
<dbReference type="Proteomes" id="UP000199149">
    <property type="component" value="Unassembled WGS sequence"/>
</dbReference>